<organism evidence="1 2">
    <name type="scientific">Aeromonas caviae</name>
    <name type="common">Aeromonas punctata</name>
    <dbReference type="NCBI Taxonomy" id="648"/>
    <lineage>
        <taxon>Bacteria</taxon>
        <taxon>Pseudomonadati</taxon>
        <taxon>Pseudomonadota</taxon>
        <taxon>Gammaproteobacteria</taxon>
        <taxon>Aeromonadales</taxon>
        <taxon>Aeromonadaceae</taxon>
        <taxon>Aeromonas</taxon>
    </lineage>
</organism>
<comment type="caution">
    <text evidence="1">The sequence shown here is derived from an EMBL/GenBank/DDBJ whole genome shotgun (WGS) entry which is preliminary data.</text>
</comment>
<reference evidence="1 2" key="1">
    <citation type="submission" date="2021-07" db="EMBL/GenBank/DDBJ databases">
        <title>Draft genome sequence of carbapenem-resistant Aeromonas spp. in Japan.</title>
        <authorList>
            <person name="Maehana S."/>
            <person name="Suzuki M."/>
            <person name="Kitasato H."/>
        </authorList>
    </citation>
    <scope>NUCLEOTIDE SEQUENCE [LARGE SCALE GENOMIC DNA]</scope>
    <source>
        <strain evidence="1 2">KAM382</strain>
    </source>
</reference>
<evidence type="ECO:0008006" key="3">
    <source>
        <dbReference type="Google" id="ProtNLM"/>
    </source>
</evidence>
<evidence type="ECO:0000313" key="2">
    <source>
        <dbReference type="Proteomes" id="UP000737420"/>
    </source>
</evidence>
<gene>
    <name evidence="1" type="ORF">KAM382_38600</name>
</gene>
<dbReference type="EMBL" id="BPOP01000060">
    <property type="protein sequence ID" value="GJB93799.1"/>
    <property type="molecule type" value="Genomic_DNA"/>
</dbReference>
<sequence length="138" mass="15891">MERHKDHLDHEMGTQHKSRAYIQAWGRYRQAKTRRKVIVHKGITGMPGISILWANEGWWAVTPARYDEKLAAAISGLPQPHRWYVRANLRERLRAGWLIDVQGIATLLTSTHGYTWTFLHTTSVDLAHLQCLQAGQVE</sequence>
<proteinExistence type="predicted"/>
<protein>
    <recommendedName>
        <fullName evidence="3">Transposase</fullName>
    </recommendedName>
</protein>
<evidence type="ECO:0000313" key="1">
    <source>
        <dbReference type="EMBL" id="GJB93799.1"/>
    </source>
</evidence>
<dbReference type="Proteomes" id="UP000737420">
    <property type="component" value="Unassembled WGS sequence"/>
</dbReference>
<accession>A0ABD0BCW8</accession>
<name>A0ABD0BCW8_AERCA</name>
<dbReference type="AlphaFoldDB" id="A0ABD0BCW8"/>